<evidence type="ECO:0000256" key="7">
    <source>
        <dbReference type="ARBA" id="ARBA00023128"/>
    </source>
</evidence>
<evidence type="ECO:0000256" key="8">
    <source>
        <dbReference type="ARBA" id="ARBA00023136"/>
    </source>
</evidence>
<evidence type="ECO:0000256" key="6">
    <source>
        <dbReference type="ARBA" id="ARBA00022989"/>
    </source>
</evidence>
<keyword evidence="6" id="KW-1133">Transmembrane helix</keyword>
<comment type="subcellular location">
    <subcellularLocation>
        <location evidence="1">Mitochondrion membrane</location>
        <topology evidence="1">Multi-pass membrane protein</topology>
    </subcellularLocation>
</comment>
<evidence type="ECO:0000256" key="3">
    <source>
        <dbReference type="ARBA" id="ARBA00022448"/>
    </source>
</evidence>
<keyword evidence="8 9" id="KW-0472">Membrane</keyword>
<evidence type="ECO:0000313" key="11">
    <source>
        <dbReference type="EMBL" id="EGN93285.1"/>
    </source>
</evidence>
<organism evidence="12">
    <name type="scientific">Serpula lacrymans var. lacrymans (strain S7.3)</name>
    <name type="common">Dry rot fungus</name>
    <dbReference type="NCBI Taxonomy" id="936435"/>
    <lineage>
        <taxon>Eukaryota</taxon>
        <taxon>Fungi</taxon>
        <taxon>Dikarya</taxon>
        <taxon>Basidiomycota</taxon>
        <taxon>Agaricomycotina</taxon>
        <taxon>Agaricomycetes</taxon>
        <taxon>Agaricomycetidae</taxon>
        <taxon>Boletales</taxon>
        <taxon>Coniophorineae</taxon>
        <taxon>Serpulaceae</taxon>
        <taxon>Serpula</taxon>
    </lineage>
</organism>
<dbReference type="Gene3D" id="1.50.40.10">
    <property type="entry name" value="Mitochondrial carrier domain"/>
    <property type="match status" value="1"/>
</dbReference>
<feature type="repeat" description="Solcar" evidence="9">
    <location>
        <begin position="1149"/>
        <end position="1246"/>
    </location>
</feature>
<sequence length="1251" mass="139221">MDHWPADERQLQYDNPQKLRKGKSKEVEIACQFPRLDHGSLGAATLVQQNGRLQWTILAENSNRRSLSPMGHSVKVFPETRPPPLYVPSSSIVHRAEQGAHFLRTYFPDVDIHIELIRNEMEEDTKVMRDLEAFDTRSGNLLDTINCNKGPNDIVSLVLFPMGEANRDLNISCMKYGEHSRDVVFEASPRAAYTFDTPIQHIVTPSIPCETDEAAYAIVRSFASTSLMSVTPPSISSGISVSEVVNFGSSDAGGHSIADARLLSAQSGVVMVNEKGHVYHYDVYDGNIALQLNEASTRFRPNANDSFFKLALSKSHDGCILADKNSLARLDFRSDEPIELFRCRDLMTFVTAIEQPEPDHIIRLSTTNEILWLDDRFGRQPLLSYKHNRDFDRTLETVTVRIGNNPLTLLTSRKNGLISVYDVSRSTDGLLYSGASPHSLLTHTYYTARPGHSAVVLPSTTDMSMLHLSSRGSIHRQDFRLVNTRDTGGTPVTIGDKMFEWSTEVQKLDTKARKLRSDPGPLGARAFSESDLHDAYKKLFLMDAVTNLQDENEPYHETVENIPLFWQRTGGGVEQMLNTFDIAFRSGDEPGEVSRADFLTAGIVNSRRGYRALLQGHLPPQSLVERAPWHYRICNSTNQFHTSPSGDWQALYESLSGLDLTSDPAMPGPALRRQSEAREQLVLDLALSSDIFAARPFVKPSSSNHGDMSLMDEPREVDYGYLHPTPKHNTDHYAGLNGNAETSKKPMSNALGVRLLLREWDIGIAPGDYVYHDPYGQTGKTALGYRKQARPNATTATETVAVRSQRPPMVVTSLAPALSRFPEYGSQPQGLNHGRPSTQVLPTQDHFASTQVLPGANGGRPFTNKKKIVKKRLACKKPTLCRAKRTNLDSSAGPENNIHGWNKASSYRVSRYPKFVLFTCFLCRPPNPFFDQASFNESLRRHKPVVCALSASYISTLAGYPLDSLKSRLQTTKTRISVPRLAALIYREEGVIGFYRGLWIPLMTISFVRAASFTIYSSTKEYCRGHHYFDRQKVFDAAITGGIAGALSGSLISFGSAPFELVKVRRQLEYTIAASKGIQLVKAPGTYDAVRDIFRNNGIKGLYIGFRLHFLRDMSGTALYFFEYDAMRHLLGRRPSGEQGSTPPWLPIPVSLIPFVCGSLAGVTSWALIYPLDVVKTKVQQRALAGNPPRGVLETFLRLVRGPDPRDPKPMLAGVARIYRGLGVSALRSITTHGLLWTLFDMTSSYIDGLP</sequence>
<keyword evidence="7" id="KW-0496">Mitochondrion</keyword>
<evidence type="ECO:0000313" key="12">
    <source>
        <dbReference type="Proteomes" id="UP000008063"/>
    </source>
</evidence>
<dbReference type="Pfam" id="PF00153">
    <property type="entry name" value="Mito_carr"/>
    <property type="match status" value="3"/>
</dbReference>
<evidence type="ECO:0000256" key="9">
    <source>
        <dbReference type="PROSITE-ProRule" id="PRU00282"/>
    </source>
</evidence>
<proteinExistence type="inferred from homology"/>
<dbReference type="eggNOG" id="KOG0758">
    <property type="taxonomic scope" value="Eukaryota"/>
</dbReference>
<dbReference type="InParanoid" id="F8QEM9"/>
<keyword evidence="4 9" id="KW-0812">Transmembrane</keyword>
<dbReference type="GO" id="GO:0031966">
    <property type="term" value="C:mitochondrial membrane"/>
    <property type="evidence" value="ECO:0007669"/>
    <property type="project" value="UniProtKB-SubCell"/>
</dbReference>
<dbReference type="HOGENOM" id="CLU_007284_0_0_1"/>
<accession>F8QEM9</accession>
<feature type="domain" description="RRN6 beta-propeller" evidence="10">
    <location>
        <begin position="313"/>
        <end position="440"/>
    </location>
</feature>
<protein>
    <recommendedName>
        <fullName evidence="10">RRN6 beta-propeller domain-containing protein</fullName>
    </recommendedName>
</protein>
<dbReference type="STRING" id="936435.F8QEM9"/>
<dbReference type="GO" id="GO:0022857">
    <property type="term" value="F:transmembrane transporter activity"/>
    <property type="evidence" value="ECO:0007669"/>
    <property type="project" value="TreeGrafter"/>
</dbReference>
<dbReference type="AlphaFoldDB" id="F8QEM9"/>
<dbReference type="SUPFAM" id="SSF103506">
    <property type="entry name" value="Mitochondrial carrier"/>
    <property type="match status" value="1"/>
</dbReference>
<evidence type="ECO:0000256" key="1">
    <source>
        <dbReference type="ARBA" id="ARBA00004225"/>
    </source>
</evidence>
<dbReference type="InterPro" id="IPR023395">
    <property type="entry name" value="MCP_dom_sf"/>
</dbReference>
<dbReference type="PANTHER" id="PTHR45624">
    <property type="entry name" value="MITOCHONDRIAL BASIC AMINO ACIDS TRANSPORTER-RELATED"/>
    <property type="match status" value="1"/>
</dbReference>
<dbReference type="Pfam" id="PF10214">
    <property type="entry name" value="Rrn6_beta-prop"/>
    <property type="match status" value="1"/>
</dbReference>
<evidence type="ECO:0000256" key="2">
    <source>
        <dbReference type="ARBA" id="ARBA00006375"/>
    </source>
</evidence>
<feature type="repeat" description="Solcar" evidence="9">
    <location>
        <begin position="1036"/>
        <end position="1130"/>
    </location>
</feature>
<evidence type="ECO:0000256" key="5">
    <source>
        <dbReference type="ARBA" id="ARBA00022737"/>
    </source>
</evidence>
<dbReference type="PANTHER" id="PTHR45624:SF9">
    <property type="entry name" value="CARRIER PROTEIN, PUTATIVE (AFU_ORTHOLOGUE AFUA_4G06390)-RELATED"/>
    <property type="match status" value="1"/>
</dbReference>
<gene>
    <name evidence="11" type="ORF">SERLA73DRAFT_156478</name>
</gene>
<dbReference type="EMBL" id="GL945493">
    <property type="protein sequence ID" value="EGN93285.1"/>
    <property type="molecule type" value="Genomic_DNA"/>
</dbReference>
<dbReference type="InterPro" id="IPR048535">
    <property type="entry name" value="RRN6_beta-prop"/>
</dbReference>
<dbReference type="PROSITE" id="PS50920">
    <property type="entry name" value="SOLCAR"/>
    <property type="match status" value="3"/>
</dbReference>
<reference evidence="12" key="1">
    <citation type="journal article" date="2011" name="Science">
        <title>The plant cell wall-decomposing machinery underlies the functional diversity of forest fungi.</title>
        <authorList>
            <person name="Eastwood D.C."/>
            <person name="Floudas D."/>
            <person name="Binder M."/>
            <person name="Majcherczyk A."/>
            <person name="Schneider P."/>
            <person name="Aerts A."/>
            <person name="Asiegbu F.O."/>
            <person name="Baker S.E."/>
            <person name="Barry K."/>
            <person name="Bendiksby M."/>
            <person name="Blumentritt M."/>
            <person name="Coutinho P.M."/>
            <person name="Cullen D."/>
            <person name="de Vries R.P."/>
            <person name="Gathman A."/>
            <person name="Goodell B."/>
            <person name="Henrissat B."/>
            <person name="Ihrmark K."/>
            <person name="Kauserud H."/>
            <person name="Kohler A."/>
            <person name="LaButti K."/>
            <person name="Lapidus A."/>
            <person name="Lavin J.L."/>
            <person name="Lee Y.-H."/>
            <person name="Lindquist E."/>
            <person name="Lilly W."/>
            <person name="Lucas S."/>
            <person name="Morin E."/>
            <person name="Murat C."/>
            <person name="Oguiza J.A."/>
            <person name="Park J."/>
            <person name="Pisabarro A.G."/>
            <person name="Riley R."/>
            <person name="Rosling A."/>
            <person name="Salamov A."/>
            <person name="Schmidt O."/>
            <person name="Schmutz J."/>
            <person name="Skrede I."/>
            <person name="Stenlid J."/>
            <person name="Wiebenga A."/>
            <person name="Xie X."/>
            <person name="Kuees U."/>
            <person name="Hibbett D.S."/>
            <person name="Hoffmeister D."/>
            <person name="Hoegberg N."/>
            <person name="Martin F."/>
            <person name="Grigoriev I.V."/>
            <person name="Watkinson S.C."/>
        </authorList>
    </citation>
    <scope>NUCLEOTIDE SEQUENCE [LARGE SCALE GENOMIC DNA]</scope>
    <source>
        <strain evidence="12">strain S7.3</strain>
    </source>
</reference>
<dbReference type="OrthoDB" id="2382881at2759"/>
<keyword evidence="5" id="KW-0677">Repeat</keyword>
<keyword evidence="12" id="KW-1185">Reference proteome</keyword>
<feature type="repeat" description="Solcar" evidence="9">
    <location>
        <begin position="939"/>
        <end position="1022"/>
    </location>
</feature>
<comment type="similarity">
    <text evidence="2">Belongs to the mitochondrial carrier (TC 2.A.29) family.</text>
</comment>
<dbReference type="OMA" id="QGAHFLR"/>
<keyword evidence="3" id="KW-0813">Transport</keyword>
<evidence type="ECO:0000259" key="10">
    <source>
        <dbReference type="Pfam" id="PF10214"/>
    </source>
</evidence>
<dbReference type="Proteomes" id="UP000008063">
    <property type="component" value="Unassembled WGS sequence"/>
</dbReference>
<evidence type="ECO:0000256" key="4">
    <source>
        <dbReference type="ARBA" id="ARBA00022692"/>
    </source>
</evidence>
<name>F8QEM9_SERL3</name>
<dbReference type="InterPro" id="IPR050567">
    <property type="entry name" value="Mitochondrial_Carrier"/>
</dbReference>
<dbReference type="InterPro" id="IPR018108">
    <property type="entry name" value="MCP_transmembrane"/>
</dbReference>